<protein>
    <submittedName>
        <fullName evidence="2">Phosphohistidine phosphatase</fullName>
    </submittedName>
</protein>
<dbReference type="InterPro" id="IPR029033">
    <property type="entry name" value="His_PPase_superfam"/>
</dbReference>
<reference evidence="2 3" key="1">
    <citation type="submission" date="2019-03" db="EMBL/GenBank/DDBJ databases">
        <title>Genomic Encyclopedia of Archaeal and Bacterial Type Strains, Phase II (KMG-II): from individual species to whole genera.</title>
        <authorList>
            <person name="Goeker M."/>
        </authorList>
    </citation>
    <scope>NUCLEOTIDE SEQUENCE [LARGE SCALE GENOMIC DNA]</scope>
    <source>
        <strain evidence="2 3">DSM 18435</strain>
    </source>
</reference>
<proteinExistence type="predicted"/>
<organism evidence="2 3">
    <name type="scientific">Zeaxanthinibacter enoshimensis</name>
    <dbReference type="NCBI Taxonomy" id="392009"/>
    <lineage>
        <taxon>Bacteria</taxon>
        <taxon>Pseudomonadati</taxon>
        <taxon>Bacteroidota</taxon>
        <taxon>Flavobacteriia</taxon>
        <taxon>Flavobacteriales</taxon>
        <taxon>Flavobacteriaceae</taxon>
        <taxon>Zeaxanthinibacter</taxon>
    </lineage>
</organism>
<dbReference type="RefSeq" id="WP_133643867.1">
    <property type="nucleotide sequence ID" value="NZ_SNYI01000002.1"/>
</dbReference>
<evidence type="ECO:0000256" key="1">
    <source>
        <dbReference type="PIRSR" id="PIRSR613078-2"/>
    </source>
</evidence>
<accession>A0A4R6TK50</accession>
<dbReference type="SUPFAM" id="SSF53254">
    <property type="entry name" value="Phosphoglycerate mutase-like"/>
    <property type="match status" value="1"/>
</dbReference>
<feature type="binding site" evidence="1">
    <location>
        <begin position="8"/>
        <end position="15"/>
    </location>
    <ligand>
        <name>substrate</name>
    </ligand>
</feature>
<name>A0A4R6TK50_9FLAO</name>
<dbReference type="EMBL" id="SNYI01000002">
    <property type="protein sequence ID" value="TDQ31007.1"/>
    <property type="molecule type" value="Genomic_DNA"/>
</dbReference>
<evidence type="ECO:0000313" key="3">
    <source>
        <dbReference type="Proteomes" id="UP000295468"/>
    </source>
</evidence>
<dbReference type="OrthoDB" id="9810154at2"/>
<evidence type="ECO:0000313" key="2">
    <source>
        <dbReference type="EMBL" id="TDQ31007.1"/>
    </source>
</evidence>
<dbReference type="Proteomes" id="UP000295468">
    <property type="component" value="Unassembled WGS sequence"/>
</dbReference>
<keyword evidence="3" id="KW-1185">Reference proteome</keyword>
<comment type="caution">
    <text evidence="2">The sequence shown here is derived from an EMBL/GenBank/DDBJ whole genome shotgun (WGS) entry which is preliminary data.</text>
</comment>
<sequence length="161" mass="18499">MKNLIFVRHGKSAWNYDVNDKDRPLKERGINDGLLVSGKFKTLGITPDAIYSSPANRALHTCTIFLRKLKYDLEKFRLSEDLYEFSGEGVMEFVHNLDDSLETVMIFGHNYAFTNVVNQWGSESIDNVPTTGLVHLQFDIDFWKSAKQGKTVRTIFPKHLK</sequence>
<dbReference type="InterPro" id="IPR013078">
    <property type="entry name" value="His_Pase_superF_clade-1"/>
</dbReference>
<dbReference type="AlphaFoldDB" id="A0A4R6TK50"/>
<dbReference type="CDD" id="cd07067">
    <property type="entry name" value="HP_PGM_like"/>
    <property type="match status" value="1"/>
</dbReference>
<gene>
    <name evidence="2" type="ORF">CLV82_1705</name>
</gene>
<dbReference type="Pfam" id="PF00300">
    <property type="entry name" value="His_Phos_1"/>
    <property type="match status" value="1"/>
</dbReference>
<dbReference type="Gene3D" id="3.40.50.1240">
    <property type="entry name" value="Phosphoglycerate mutase-like"/>
    <property type="match status" value="1"/>
</dbReference>
<dbReference type="PANTHER" id="PTHR47623:SF1">
    <property type="entry name" value="OS09G0287300 PROTEIN"/>
    <property type="match status" value="1"/>
</dbReference>
<dbReference type="PANTHER" id="PTHR47623">
    <property type="entry name" value="OS09G0287300 PROTEIN"/>
    <property type="match status" value="1"/>
</dbReference>
<feature type="binding site" evidence="1">
    <location>
        <position position="57"/>
    </location>
    <ligand>
        <name>substrate</name>
    </ligand>
</feature>